<evidence type="ECO:0008006" key="14">
    <source>
        <dbReference type="Google" id="ProtNLM"/>
    </source>
</evidence>
<dbReference type="SUPFAM" id="SSF46774">
    <property type="entry name" value="ARID-like"/>
    <property type="match status" value="1"/>
</dbReference>
<evidence type="ECO:0000256" key="3">
    <source>
        <dbReference type="ARBA" id="ARBA00022771"/>
    </source>
</evidence>
<feature type="compositionally biased region" description="Basic and acidic residues" evidence="8">
    <location>
        <begin position="259"/>
        <end position="268"/>
    </location>
</feature>
<dbReference type="PROSITE" id="PS51184">
    <property type="entry name" value="JMJC"/>
    <property type="match status" value="1"/>
</dbReference>
<dbReference type="PROSITE" id="PS51183">
    <property type="entry name" value="JMJN"/>
    <property type="match status" value="1"/>
</dbReference>
<dbReference type="InterPro" id="IPR036431">
    <property type="entry name" value="ARID_dom_sf"/>
</dbReference>
<evidence type="ECO:0000256" key="8">
    <source>
        <dbReference type="SAM" id="MobiDB-lite"/>
    </source>
</evidence>
<dbReference type="PANTHER" id="PTHR10694">
    <property type="entry name" value="LYSINE-SPECIFIC DEMETHYLASE"/>
    <property type="match status" value="1"/>
</dbReference>
<evidence type="ECO:0000313" key="12">
    <source>
        <dbReference type="EMBL" id="ODQ65886.1"/>
    </source>
</evidence>
<dbReference type="GO" id="GO:0000785">
    <property type="term" value="C:chromatin"/>
    <property type="evidence" value="ECO:0007669"/>
    <property type="project" value="TreeGrafter"/>
</dbReference>
<dbReference type="InterPro" id="IPR003347">
    <property type="entry name" value="JmjC_dom"/>
</dbReference>
<reference evidence="12 13" key="1">
    <citation type="journal article" date="2016" name="Proc. Natl. Acad. Sci. U.S.A.">
        <title>Comparative genomics of biotechnologically important yeasts.</title>
        <authorList>
            <person name="Riley R."/>
            <person name="Haridas S."/>
            <person name="Wolfe K.H."/>
            <person name="Lopes M.R."/>
            <person name="Hittinger C.T."/>
            <person name="Goeker M."/>
            <person name="Salamov A.A."/>
            <person name="Wisecaver J.H."/>
            <person name="Long T.M."/>
            <person name="Calvey C.H."/>
            <person name="Aerts A.L."/>
            <person name="Barry K.W."/>
            <person name="Choi C."/>
            <person name="Clum A."/>
            <person name="Coughlan A.Y."/>
            <person name="Deshpande S."/>
            <person name="Douglass A.P."/>
            <person name="Hanson S.J."/>
            <person name="Klenk H.-P."/>
            <person name="LaButti K.M."/>
            <person name="Lapidus A."/>
            <person name="Lindquist E.A."/>
            <person name="Lipzen A.M."/>
            <person name="Meier-Kolthoff J.P."/>
            <person name="Ohm R.A."/>
            <person name="Otillar R.P."/>
            <person name="Pangilinan J.L."/>
            <person name="Peng Y."/>
            <person name="Rokas A."/>
            <person name="Rosa C.A."/>
            <person name="Scheuner C."/>
            <person name="Sibirny A.A."/>
            <person name="Slot J.C."/>
            <person name="Stielow J.B."/>
            <person name="Sun H."/>
            <person name="Kurtzman C.P."/>
            <person name="Blackwell M."/>
            <person name="Grigoriev I.V."/>
            <person name="Jeffries T.W."/>
        </authorList>
    </citation>
    <scope>NUCLEOTIDE SEQUENCE [LARGE SCALE GENOMIC DNA]</scope>
    <source>
        <strain evidence="12 13">DSM 6958</strain>
    </source>
</reference>
<evidence type="ECO:0000259" key="11">
    <source>
        <dbReference type="PROSITE" id="PS51184"/>
    </source>
</evidence>
<protein>
    <recommendedName>
        <fullName evidence="14">JmjC-domain-containing protein</fullName>
    </recommendedName>
</protein>
<dbReference type="GO" id="GO:0006355">
    <property type="term" value="P:regulation of DNA-templated transcription"/>
    <property type="evidence" value="ECO:0007669"/>
    <property type="project" value="TreeGrafter"/>
</dbReference>
<evidence type="ECO:0000256" key="1">
    <source>
        <dbReference type="ARBA" id="ARBA00004123"/>
    </source>
</evidence>
<keyword evidence="13" id="KW-1185">Reference proteome</keyword>
<dbReference type="OrthoDB" id="1678912at2759"/>
<dbReference type="Proteomes" id="UP000095009">
    <property type="component" value="Unassembled WGS sequence"/>
</dbReference>
<dbReference type="Pfam" id="PF02373">
    <property type="entry name" value="JmjC"/>
    <property type="match status" value="1"/>
</dbReference>
<dbReference type="InterPro" id="IPR001965">
    <property type="entry name" value="Znf_PHD"/>
</dbReference>
<dbReference type="Pfam" id="PF02375">
    <property type="entry name" value="JmjN"/>
    <property type="match status" value="1"/>
</dbReference>
<dbReference type="PANTHER" id="PTHR10694:SF33">
    <property type="entry name" value="LYSINE-SPECIFIC DEMETHYLASE 5"/>
    <property type="match status" value="1"/>
</dbReference>
<sequence>MSLELSLLALKPNTSYKETPKTNRLFDLQEAPTYYPSNNEFTDPYSYINKIAEEGSKYGIIKIVPPSTWNPKFAIDTGAFRFRTRKQTLNQMGGITRTTLDYLDKMYKFHRLQGRNLNKLPKIEKNGGFELTCKEDSWHKIATDLGYLNEADLVVKLEGIHSIARLLFHAYKLYIMPYEEYVASIKDTSGSTEVKPSSRPPLTPDMSPMVKIEDVSFKSFSNYDADTTDNGSPSAHLKPSLLPSSSLMLSPTITEDDNTAEKSAKRSRKLKELVSVRRSNRLASKAEEERKYSEDDDLNERINRTSIKRSKLETEELHDNLKVDSGKQRSDSEDEDLICDVCDQPSNSRDIFTCNDCDNCYHAECLLVRPNLKPDQETEWYCSKCLIGTGDFGFEEGETYTLSEFEDIADDFREKYLAEKMNIKEDDLQNDLEMENSIEAEFWRLMTSLNEPVTVDYGADIHSHEFGSGFPHVAHDPYNRYAKDPWNLNVLPLTKKSLFRHIQTDISGMTVPWIYIGMMFSTFCWHSEDHYTYSINYQHWGDTKT</sequence>
<dbReference type="SUPFAM" id="SSF57903">
    <property type="entry name" value="FYVE/PHD zinc finger"/>
    <property type="match status" value="1"/>
</dbReference>
<dbReference type="PROSITE" id="PS50016">
    <property type="entry name" value="ZF_PHD_2"/>
    <property type="match status" value="1"/>
</dbReference>
<keyword evidence="4" id="KW-0862">Zinc</keyword>
<dbReference type="GO" id="GO:0003677">
    <property type="term" value="F:DNA binding"/>
    <property type="evidence" value="ECO:0007669"/>
    <property type="project" value="InterPro"/>
</dbReference>
<feature type="non-terminal residue" evidence="12">
    <location>
        <position position="545"/>
    </location>
</feature>
<feature type="region of interest" description="Disordered" evidence="8">
    <location>
        <begin position="189"/>
        <end position="208"/>
    </location>
</feature>
<dbReference type="AlphaFoldDB" id="A0A1E3PKC8"/>
<dbReference type="SMART" id="SM00501">
    <property type="entry name" value="BRIGHT"/>
    <property type="match status" value="1"/>
</dbReference>
<evidence type="ECO:0000313" key="13">
    <source>
        <dbReference type="Proteomes" id="UP000095009"/>
    </source>
</evidence>
<dbReference type="SUPFAM" id="SSF51197">
    <property type="entry name" value="Clavaminate synthase-like"/>
    <property type="match status" value="1"/>
</dbReference>
<feature type="domain" description="JmjN" evidence="10">
    <location>
        <begin position="31"/>
        <end position="72"/>
    </location>
</feature>
<dbReference type="SMART" id="SM00545">
    <property type="entry name" value="JmjN"/>
    <property type="match status" value="1"/>
</dbReference>
<keyword evidence="5" id="KW-0408">Iron</keyword>
<evidence type="ECO:0000259" key="10">
    <source>
        <dbReference type="PROSITE" id="PS51183"/>
    </source>
</evidence>
<evidence type="ECO:0000256" key="5">
    <source>
        <dbReference type="ARBA" id="ARBA00023004"/>
    </source>
</evidence>
<dbReference type="InterPro" id="IPR003349">
    <property type="entry name" value="JmjN"/>
</dbReference>
<feature type="domain" description="JmjC" evidence="11">
    <location>
        <begin position="480"/>
        <end position="545"/>
    </location>
</feature>
<dbReference type="PROSITE" id="PS01359">
    <property type="entry name" value="ZF_PHD_1"/>
    <property type="match status" value="1"/>
</dbReference>
<dbReference type="InterPro" id="IPR019787">
    <property type="entry name" value="Znf_PHD-finger"/>
</dbReference>
<dbReference type="SMART" id="SM00249">
    <property type="entry name" value="PHD"/>
    <property type="match status" value="1"/>
</dbReference>
<accession>A0A1E3PKC8</accession>
<dbReference type="SMART" id="SM01014">
    <property type="entry name" value="ARID"/>
    <property type="match status" value="1"/>
</dbReference>
<dbReference type="Pfam" id="PF00628">
    <property type="entry name" value="PHD"/>
    <property type="match status" value="1"/>
</dbReference>
<keyword evidence="2" id="KW-0479">Metal-binding</keyword>
<dbReference type="InterPro" id="IPR011011">
    <property type="entry name" value="Znf_FYVE_PHD"/>
</dbReference>
<dbReference type="GO" id="GO:0034647">
    <property type="term" value="F:histone H3K4me/H3K4me2/H3K4me3 demethylase activity"/>
    <property type="evidence" value="ECO:0007669"/>
    <property type="project" value="TreeGrafter"/>
</dbReference>
<feature type="compositionally biased region" description="Low complexity" evidence="8">
    <location>
        <begin position="232"/>
        <end position="251"/>
    </location>
</feature>
<evidence type="ECO:0000256" key="7">
    <source>
        <dbReference type="PROSITE-ProRule" id="PRU00146"/>
    </source>
</evidence>
<keyword evidence="3 7" id="KW-0863">Zinc-finger</keyword>
<comment type="subcellular location">
    <subcellularLocation>
        <location evidence="1">Nucleus</location>
    </subcellularLocation>
</comment>
<keyword evidence="6" id="KW-0539">Nucleus</keyword>
<evidence type="ECO:0000256" key="6">
    <source>
        <dbReference type="ARBA" id="ARBA00023242"/>
    </source>
</evidence>
<dbReference type="InterPro" id="IPR019786">
    <property type="entry name" value="Zinc_finger_PHD-type_CS"/>
</dbReference>
<evidence type="ECO:0000256" key="2">
    <source>
        <dbReference type="ARBA" id="ARBA00022723"/>
    </source>
</evidence>
<name>A0A1E3PKC8_9ASCO</name>
<dbReference type="InterPro" id="IPR001606">
    <property type="entry name" value="ARID_dom"/>
</dbReference>
<feature type="domain" description="PHD-type" evidence="9">
    <location>
        <begin position="336"/>
        <end position="388"/>
    </location>
</feature>
<dbReference type="Gene3D" id="1.10.150.60">
    <property type="entry name" value="ARID DNA-binding domain"/>
    <property type="match status" value="1"/>
</dbReference>
<evidence type="ECO:0000259" key="9">
    <source>
        <dbReference type="PROSITE" id="PS50016"/>
    </source>
</evidence>
<proteinExistence type="predicted"/>
<dbReference type="GO" id="GO:0005634">
    <property type="term" value="C:nucleus"/>
    <property type="evidence" value="ECO:0007669"/>
    <property type="project" value="UniProtKB-SubCell"/>
</dbReference>
<dbReference type="EMBL" id="KV454409">
    <property type="protein sequence ID" value="ODQ65886.1"/>
    <property type="molecule type" value="Genomic_DNA"/>
</dbReference>
<gene>
    <name evidence="12" type="ORF">NADFUDRAFT_46486</name>
</gene>
<dbReference type="Gene3D" id="2.60.120.650">
    <property type="entry name" value="Cupin"/>
    <property type="match status" value="2"/>
</dbReference>
<organism evidence="12 13">
    <name type="scientific">Nadsonia fulvescens var. elongata DSM 6958</name>
    <dbReference type="NCBI Taxonomy" id="857566"/>
    <lineage>
        <taxon>Eukaryota</taxon>
        <taxon>Fungi</taxon>
        <taxon>Dikarya</taxon>
        <taxon>Ascomycota</taxon>
        <taxon>Saccharomycotina</taxon>
        <taxon>Dipodascomycetes</taxon>
        <taxon>Dipodascales</taxon>
        <taxon>Dipodascales incertae sedis</taxon>
        <taxon>Nadsonia</taxon>
    </lineage>
</organism>
<evidence type="ECO:0000256" key="4">
    <source>
        <dbReference type="ARBA" id="ARBA00022833"/>
    </source>
</evidence>
<feature type="region of interest" description="Disordered" evidence="8">
    <location>
        <begin position="224"/>
        <end position="268"/>
    </location>
</feature>
<dbReference type="GO" id="GO:0008270">
    <property type="term" value="F:zinc ion binding"/>
    <property type="evidence" value="ECO:0007669"/>
    <property type="project" value="UniProtKB-KW"/>
</dbReference>
<dbReference type="STRING" id="857566.A0A1E3PKC8"/>